<accession>A0A396FT70</accession>
<gene>
    <name evidence="7" type="ORF">DW040_05230</name>
    <name evidence="6" type="ORF">DW222_05250</name>
    <name evidence="5" type="ORF">DW767_01780</name>
    <name evidence="4" type="ORF">DWX77_02045</name>
    <name evidence="3" type="ORF">DWZ12_10665</name>
    <name evidence="2" type="ORF">DXB38_05655</name>
    <name evidence="1" type="ORF">DXB81_07120</name>
</gene>
<evidence type="ECO:0000313" key="10">
    <source>
        <dbReference type="Proteomes" id="UP000283585"/>
    </source>
</evidence>
<dbReference type="Proteomes" id="UP000284242">
    <property type="component" value="Unassembled WGS sequence"/>
</dbReference>
<dbReference type="Proteomes" id="UP000284024">
    <property type="component" value="Unassembled WGS sequence"/>
</dbReference>
<dbReference type="Gene3D" id="1.10.10.10">
    <property type="entry name" value="Winged helix-like DNA-binding domain superfamily/Winged helix DNA-binding domain"/>
    <property type="match status" value="1"/>
</dbReference>
<dbReference type="InterPro" id="IPR036390">
    <property type="entry name" value="WH_DNA-bd_sf"/>
</dbReference>
<evidence type="ECO:0000313" key="6">
    <source>
        <dbReference type="EMBL" id="RHH20197.1"/>
    </source>
</evidence>
<dbReference type="EMBL" id="QRSS01000011">
    <property type="protein sequence ID" value="RGQ04327.1"/>
    <property type="molecule type" value="Genomic_DNA"/>
</dbReference>
<evidence type="ECO:0000313" key="13">
    <source>
        <dbReference type="Proteomes" id="UP000284267"/>
    </source>
</evidence>
<evidence type="ECO:0000313" key="4">
    <source>
        <dbReference type="EMBL" id="RGS75816.1"/>
    </source>
</evidence>
<dbReference type="Proteomes" id="UP000284644">
    <property type="component" value="Unassembled WGS sequence"/>
</dbReference>
<dbReference type="Proteomes" id="UP000261222">
    <property type="component" value="Unassembled WGS sequence"/>
</dbReference>
<evidence type="ECO:0000313" key="8">
    <source>
        <dbReference type="Proteomes" id="UP000261105"/>
    </source>
</evidence>
<dbReference type="InterPro" id="IPR025374">
    <property type="entry name" value="DUF4364"/>
</dbReference>
<evidence type="ECO:0000313" key="11">
    <source>
        <dbReference type="Proteomes" id="UP000284024"/>
    </source>
</evidence>
<dbReference type="EMBL" id="QSUZ01000005">
    <property type="protein sequence ID" value="RGN88550.1"/>
    <property type="molecule type" value="Genomic_DNA"/>
</dbReference>
<name>A0A396FT70_9FIRM</name>
<dbReference type="AlphaFoldDB" id="A0A396FT70"/>
<reference evidence="8 9" key="1">
    <citation type="submission" date="2018-08" db="EMBL/GenBank/DDBJ databases">
        <title>A genome reference for cultivated species of the human gut microbiota.</title>
        <authorList>
            <person name="Zou Y."/>
            <person name="Xue W."/>
            <person name="Luo G."/>
        </authorList>
    </citation>
    <scope>NUCLEOTIDE SEQUENCE [LARGE SCALE GENOMIC DNA]</scope>
    <source>
        <strain evidence="4 12">AF21-24</strain>
        <strain evidence="3 10">AF29-2BH</strain>
        <strain evidence="7 13">AF39-4</strain>
        <strain evidence="6 11">AM18-2AC</strain>
        <strain evidence="5 14">AM29-25AC</strain>
        <strain evidence="2 8">OM03-6</strain>
        <strain evidence="1 9">OM06-11AA</strain>
    </source>
</reference>
<dbReference type="Pfam" id="PF14277">
    <property type="entry name" value="DUF4364"/>
    <property type="match status" value="1"/>
</dbReference>
<evidence type="ECO:0000313" key="12">
    <source>
        <dbReference type="Proteomes" id="UP000284242"/>
    </source>
</evidence>
<evidence type="ECO:0000313" key="1">
    <source>
        <dbReference type="EMBL" id="RGN05777.1"/>
    </source>
</evidence>
<proteinExistence type="predicted"/>
<dbReference type="EMBL" id="QSJW01000001">
    <property type="protein sequence ID" value="RHE15907.1"/>
    <property type="molecule type" value="Genomic_DNA"/>
</dbReference>
<evidence type="ECO:0000313" key="2">
    <source>
        <dbReference type="EMBL" id="RGN88550.1"/>
    </source>
</evidence>
<dbReference type="EMBL" id="QROE01000002">
    <property type="protein sequence ID" value="RHK96602.1"/>
    <property type="molecule type" value="Genomic_DNA"/>
</dbReference>
<protein>
    <submittedName>
        <fullName evidence="3">DUF4364 family protein</fullName>
    </submittedName>
</protein>
<organism evidence="3 10">
    <name type="scientific">Blautia obeum</name>
    <dbReference type="NCBI Taxonomy" id="40520"/>
    <lineage>
        <taxon>Bacteria</taxon>
        <taxon>Bacillati</taxon>
        <taxon>Bacillota</taxon>
        <taxon>Clostridia</taxon>
        <taxon>Lachnospirales</taxon>
        <taxon>Lachnospiraceae</taxon>
        <taxon>Blautia</taxon>
    </lineage>
</organism>
<evidence type="ECO:0000313" key="3">
    <source>
        <dbReference type="EMBL" id="RGQ04327.1"/>
    </source>
</evidence>
<dbReference type="Proteomes" id="UP000261105">
    <property type="component" value="Unassembled WGS sequence"/>
</dbReference>
<dbReference type="RefSeq" id="WP_005427862.1">
    <property type="nucleotide sequence ID" value="NZ_CABJDZ010000002.1"/>
</dbReference>
<comment type="caution">
    <text evidence="3">The sequence shown here is derived from an EMBL/GenBank/DDBJ whole genome shotgun (WGS) entry which is preliminary data.</text>
</comment>
<dbReference type="EMBL" id="QSUB01000002">
    <property type="protein sequence ID" value="RGN05777.1"/>
    <property type="molecule type" value="Genomic_DNA"/>
</dbReference>
<evidence type="ECO:0000313" key="14">
    <source>
        <dbReference type="Proteomes" id="UP000284644"/>
    </source>
</evidence>
<evidence type="ECO:0000313" key="9">
    <source>
        <dbReference type="Proteomes" id="UP000261222"/>
    </source>
</evidence>
<dbReference type="GeneID" id="79805126"/>
<dbReference type="EMBL" id="QRJH01000002">
    <property type="protein sequence ID" value="RHH20197.1"/>
    <property type="molecule type" value="Genomic_DNA"/>
</dbReference>
<dbReference type="Proteomes" id="UP000284267">
    <property type="component" value="Unassembled WGS sequence"/>
</dbReference>
<evidence type="ECO:0000313" key="5">
    <source>
        <dbReference type="EMBL" id="RHE15907.1"/>
    </source>
</evidence>
<dbReference type="EMBL" id="QRVV01000003">
    <property type="protein sequence ID" value="RGS75816.1"/>
    <property type="molecule type" value="Genomic_DNA"/>
</dbReference>
<dbReference type="Proteomes" id="UP000283585">
    <property type="component" value="Unassembled WGS sequence"/>
</dbReference>
<dbReference type="InterPro" id="IPR036388">
    <property type="entry name" value="WH-like_DNA-bd_sf"/>
</dbReference>
<dbReference type="SUPFAM" id="SSF46785">
    <property type="entry name" value="Winged helix' DNA-binding domain"/>
    <property type="match status" value="1"/>
</dbReference>
<sequence length="170" mass="19618">MAEPFTTYKLIVLYMAKHSKETLTNSQISEFILDRDYTDYFQLQKVLSELVETELLRKRTISNSSYYEITEEGKKTLSYFEKELSGEIKNEVKDYLQTHGGQVQERILTPADYYTTPQGNYAVRCQIIEKDTTVLDLTLAAPSREAAQAMCHSWAKKSQDIYGMLMGELI</sequence>
<evidence type="ECO:0000313" key="7">
    <source>
        <dbReference type="EMBL" id="RHK96602.1"/>
    </source>
</evidence>